<evidence type="ECO:0000256" key="3">
    <source>
        <dbReference type="ARBA" id="ARBA00022989"/>
    </source>
</evidence>
<name>A0ABD5U6D9_9EURY</name>
<evidence type="ECO:0000313" key="6">
    <source>
        <dbReference type="EMBL" id="MFC6835723.1"/>
    </source>
</evidence>
<gene>
    <name evidence="6" type="ORF">ACFQHK_04275</name>
</gene>
<dbReference type="AlphaFoldDB" id="A0ABD5U6D9"/>
<dbReference type="Pfam" id="PF07681">
    <property type="entry name" value="DoxX"/>
    <property type="match status" value="1"/>
</dbReference>
<feature type="transmembrane region" description="Helical" evidence="5">
    <location>
        <begin position="20"/>
        <end position="40"/>
    </location>
</feature>
<proteinExistence type="predicted"/>
<dbReference type="GO" id="GO:0016020">
    <property type="term" value="C:membrane"/>
    <property type="evidence" value="ECO:0007669"/>
    <property type="project" value="UniProtKB-SubCell"/>
</dbReference>
<comment type="subcellular location">
    <subcellularLocation>
        <location evidence="1">Membrane</location>
        <topology evidence="1">Multi-pass membrane protein</topology>
    </subcellularLocation>
</comment>
<evidence type="ECO:0000313" key="7">
    <source>
        <dbReference type="Proteomes" id="UP001596406"/>
    </source>
</evidence>
<protein>
    <submittedName>
        <fullName evidence="6">DoxX family protein</fullName>
    </submittedName>
</protein>
<keyword evidence="3 5" id="KW-1133">Transmembrane helix</keyword>
<dbReference type="InterPro" id="IPR032808">
    <property type="entry name" value="DoxX"/>
</dbReference>
<dbReference type="Proteomes" id="UP001596406">
    <property type="component" value="Unassembled WGS sequence"/>
</dbReference>
<evidence type="ECO:0000256" key="4">
    <source>
        <dbReference type="ARBA" id="ARBA00023136"/>
    </source>
</evidence>
<evidence type="ECO:0000256" key="1">
    <source>
        <dbReference type="ARBA" id="ARBA00004141"/>
    </source>
</evidence>
<sequence length="147" mass="14983">MLPLSLQTAPALDGPGAEFAFLLARVLFGGVLAFMGLNHLTGTGEMSGYAGAKGVPAPSLLVPFTGGMLLVGGLSIALGAYPLVGAGALAVFLLVTTPVMHDFWTAPEDQRQTETIQFLKNVGLLGGALVFLAFAGTAWPLSLGLAL</sequence>
<accession>A0ABD5U6D9</accession>
<keyword evidence="4 5" id="KW-0472">Membrane</keyword>
<feature type="transmembrane region" description="Helical" evidence="5">
    <location>
        <begin position="118"/>
        <end position="141"/>
    </location>
</feature>
<reference evidence="6 7" key="1">
    <citation type="journal article" date="2019" name="Int. J. Syst. Evol. Microbiol.">
        <title>The Global Catalogue of Microorganisms (GCM) 10K type strain sequencing project: providing services to taxonomists for standard genome sequencing and annotation.</title>
        <authorList>
            <consortium name="The Broad Institute Genomics Platform"/>
            <consortium name="The Broad Institute Genome Sequencing Center for Infectious Disease"/>
            <person name="Wu L."/>
            <person name="Ma J."/>
        </authorList>
    </citation>
    <scope>NUCLEOTIDE SEQUENCE [LARGE SCALE GENOMIC DNA]</scope>
    <source>
        <strain evidence="6 7">PSRA2</strain>
    </source>
</reference>
<keyword evidence="2 5" id="KW-0812">Transmembrane</keyword>
<dbReference type="RefSeq" id="WP_304447419.1">
    <property type="nucleotide sequence ID" value="NZ_JARRAH010000001.1"/>
</dbReference>
<comment type="caution">
    <text evidence="6">The sequence shown here is derived from an EMBL/GenBank/DDBJ whole genome shotgun (WGS) entry which is preliminary data.</text>
</comment>
<evidence type="ECO:0000256" key="5">
    <source>
        <dbReference type="SAM" id="Phobius"/>
    </source>
</evidence>
<dbReference type="EMBL" id="JBHSXM010000001">
    <property type="protein sequence ID" value="MFC6835723.1"/>
    <property type="molecule type" value="Genomic_DNA"/>
</dbReference>
<organism evidence="6 7">
    <name type="scientific">Halomarina ordinaria</name>
    <dbReference type="NCBI Taxonomy" id="3033939"/>
    <lineage>
        <taxon>Archaea</taxon>
        <taxon>Methanobacteriati</taxon>
        <taxon>Methanobacteriota</taxon>
        <taxon>Stenosarchaea group</taxon>
        <taxon>Halobacteria</taxon>
        <taxon>Halobacteriales</taxon>
        <taxon>Natronomonadaceae</taxon>
        <taxon>Halomarina</taxon>
    </lineage>
</organism>
<evidence type="ECO:0000256" key="2">
    <source>
        <dbReference type="ARBA" id="ARBA00022692"/>
    </source>
</evidence>
<keyword evidence="7" id="KW-1185">Reference proteome</keyword>